<gene>
    <name evidence="1" type="ORF">MRB53_030602</name>
</gene>
<dbReference type="Proteomes" id="UP001234297">
    <property type="component" value="Chromosome 10"/>
</dbReference>
<protein>
    <submittedName>
        <fullName evidence="1">Uncharacterized protein</fullName>
    </submittedName>
</protein>
<comment type="caution">
    <text evidence="1">The sequence shown here is derived from an EMBL/GenBank/DDBJ whole genome shotgun (WGS) entry which is preliminary data.</text>
</comment>
<proteinExistence type="predicted"/>
<dbReference type="EMBL" id="CM056818">
    <property type="protein sequence ID" value="KAJ8622073.1"/>
    <property type="molecule type" value="Genomic_DNA"/>
</dbReference>
<sequence>MGKEGYEREMRETEMQMMESDGDEEKKRWVLGDGRPLRWEVDGVRETSERAWDLPGGRWERFCVSPLDGNGERGFKGVCVRVRDWDQGLCAWVRGMRPGSFFKSRGIEMVGGLGFPSDRDEIEMVGGFCVSRRR</sequence>
<evidence type="ECO:0000313" key="1">
    <source>
        <dbReference type="EMBL" id="KAJ8622073.1"/>
    </source>
</evidence>
<keyword evidence="2" id="KW-1185">Reference proteome</keyword>
<evidence type="ECO:0000313" key="2">
    <source>
        <dbReference type="Proteomes" id="UP001234297"/>
    </source>
</evidence>
<name>A0ACC2KLS0_PERAE</name>
<accession>A0ACC2KLS0</accession>
<reference evidence="1 2" key="1">
    <citation type="journal article" date="2022" name="Hortic Res">
        <title>A haplotype resolved chromosomal level avocado genome allows analysis of novel avocado genes.</title>
        <authorList>
            <person name="Nath O."/>
            <person name="Fletcher S.J."/>
            <person name="Hayward A."/>
            <person name="Shaw L.M."/>
            <person name="Masouleh A.K."/>
            <person name="Furtado A."/>
            <person name="Henry R.J."/>
            <person name="Mitter N."/>
        </authorList>
    </citation>
    <scope>NUCLEOTIDE SEQUENCE [LARGE SCALE GENOMIC DNA]</scope>
    <source>
        <strain evidence="2">cv. Hass</strain>
    </source>
</reference>
<organism evidence="1 2">
    <name type="scientific">Persea americana</name>
    <name type="common">Avocado</name>
    <dbReference type="NCBI Taxonomy" id="3435"/>
    <lineage>
        <taxon>Eukaryota</taxon>
        <taxon>Viridiplantae</taxon>
        <taxon>Streptophyta</taxon>
        <taxon>Embryophyta</taxon>
        <taxon>Tracheophyta</taxon>
        <taxon>Spermatophyta</taxon>
        <taxon>Magnoliopsida</taxon>
        <taxon>Magnoliidae</taxon>
        <taxon>Laurales</taxon>
        <taxon>Lauraceae</taxon>
        <taxon>Persea</taxon>
    </lineage>
</organism>